<dbReference type="Pfam" id="PF14121">
    <property type="entry name" value="Porin_10"/>
    <property type="match status" value="1"/>
</dbReference>
<gene>
    <name evidence="3" type="ORF">HMPREF6485_2729</name>
</gene>
<accession>E6KAU3</accession>
<dbReference type="EMBL" id="AEPD01000049">
    <property type="protein sequence ID" value="EFU29403.1"/>
    <property type="molecule type" value="Genomic_DNA"/>
</dbReference>
<dbReference type="InterPro" id="IPR025631">
    <property type="entry name" value="Porin_10"/>
</dbReference>
<dbReference type="HOGENOM" id="CLU_025041_0_0_10"/>
<feature type="chain" id="PRO_5003205277" description="Porin" evidence="2">
    <location>
        <begin position="29"/>
        <end position="787"/>
    </location>
</feature>
<comment type="caution">
    <text evidence="3">The sequence shown here is derived from an EMBL/GenBank/DDBJ whole genome shotgun (WGS) entry which is preliminary data.</text>
</comment>
<reference evidence="3 4" key="1">
    <citation type="submission" date="2010-10" db="EMBL/GenBank/DDBJ databases">
        <authorList>
            <person name="Muzny D."/>
            <person name="Qin X."/>
            <person name="Deng J."/>
            <person name="Jiang H."/>
            <person name="Liu Y."/>
            <person name="Qu J."/>
            <person name="Song X.-Z."/>
            <person name="Zhang L."/>
            <person name="Thornton R."/>
            <person name="Coyle M."/>
            <person name="Francisco L."/>
            <person name="Jackson L."/>
            <person name="Javaid M."/>
            <person name="Korchina V."/>
            <person name="Kovar C."/>
            <person name="Mata R."/>
            <person name="Mathew T."/>
            <person name="Ngo R."/>
            <person name="Nguyen L."/>
            <person name="Nguyen N."/>
            <person name="Okwuonu G."/>
            <person name="Ongeri F."/>
            <person name="Pham C."/>
            <person name="Simmons D."/>
            <person name="Wilczek-Boney K."/>
            <person name="Hale W."/>
            <person name="Jakkamsetti A."/>
            <person name="Pham P."/>
            <person name="Ruth R."/>
            <person name="San Lucas F."/>
            <person name="Warren J."/>
            <person name="Zhang J."/>
            <person name="Zhao Z."/>
            <person name="Zhou C."/>
            <person name="Zhu D."/>
            <person name="Lee S."/>
            <person name="Bess C."/>
            <person name="Blankenburg K."/>
            <person name="Forbes L."/>
            <person name="Fu Q."/>
            <person name="Gubbala S."/>
            <person name="Hirani K."/>
            <person name="Jayaseelan J.C."/>
            <person name="Lara F."/>
            <person name="Munidasa M."/>
            <person name="Palculict T."/>
            <person name="Patil S."/>
            <person name="Pu L.-L."/>
            <person name="Saada N."/>
            <person name="Tang L."/>
            <person name="Weissenberger G."/>
            <person name="Zhu Y."/>
            <person name="Hemphill L."/>
            <person name="Shang Y."/>
            <person name="Youmans B."/>
            <person name="Ayvaz T."/>
            <person name="Ross M."/>
            <person name="Santibanez J."/>
            <person name="Aqrawi P."/>
            <person name="Gross S."/>
            <person name="Joshi V."/>
            <person name="Fowler G."/>
            <person name="Nazareth L."/>
            <person name="Reid J."/>
            <person name="Worley K."/>
            <person name="Petrosino J."/>
            <person name="Highlander S."/>
            <person name="Gibbs R."/>
        </authorList>
    </citation>
    <scope>NUCLEOTIDE SEQUENCE [LARGE SCALE GENOMIC DNA]</scope>
    <source>
        <strain evidence="3 4">ATCC 33574</strain>
    </source>
</reference>
<feature type="region of interest" description="Disordered" evidence="1">
    <location>
        <begin position="41"/>
        <end position="61"/>
    </location>
</feature>
<evidence type="ECO:0008006" key="5">
    <source>
        <dbReference type="Google" id="ProtNLM"/>
    </source>
</evidence>
<keyword evidence="2" id="KW-0732">Signal</keyword>
<proteinExistence type="predicted"/>
<evidence type="ECO:0000256" key="2">
    <source>
        <dbReference type="SAM" id="SignalP"/>
    </source>
</evidence>
<dbReference type="Proteomes" id="UP000003112">
    <property type="component" value="Unassembled WGS sequence"/>
</dbReference>
<keyword evidence="4" id="KW-1185">Reference proteome</keyword>
<sequence length="787" mass="89578">MPLLTQPSMKKILIALCLLCAATSPVVAQIDYNNGYNSIDENGTLTTADRRNGRQDSLHSDKEIPKGVHVWTIDERFGDRTKAEVDTMPHMYMNSVFTTGLRGEYNSTGNLGAPRINRVFADRPEERQFMFLSPFDYFVRPVSTHHFTNTYSPITNITFNSAGDRTNGEDDFKAIFAVNAGRRLGVGFRFDYKYGRGYYTNQATSHFGYTMWGSYLGDRYQAHLLLSTNHQKVTENGGITNDYYITHPESFNESFSTDEIPTVLSQNWNRNDNQHVFLSHRYSVGFNRKVPMTQEEIKAKKFAMEAKKEEEERKRKEKEQNRSKREGRNFDEKGSVRRQTFGGRPDGAKIAGDEPADSTSGANGRIAVGGKAAADSLIARAAKEKEDTSWLKNEYVPVTSFIHTVQLDNYRRIYQAYATPTNYYLNDYYANTGIARGDSIFDKTRHYELRNTLAIALLEGFNKWAKSGIKLFATHDLRHFELPDSTGGVSKYNEHSVSVGGQLTKAQGQTFHYNVTAEVGVAGEDAGTLRVDGNADLNFPLLGDTVQLAATGFFHRLNPTFYYRHYHARHLWWDNSLDKVIHTRLQGIFTLKKTQTQLRVAVDELKNYSYFSRSYNVSSTYARSGTTVTPVQTGEPINLITVSLSQNVKFGPVHWESVLTYQKSSKQDVIPVPALNAYTNIFLRFKIARVLATDLGADMRYFTRYYAPDYSPQLGVYTVQGNTDTRVQIGNYPLINVYANFHLKHTRFFVMYSHVNSGSGNKEYFFVPHYPLNEGIFRFGVSWNFFN</sequence>
<evidence type="ECO:0000313" key="3">
    <source>
        <dbReference type="EMBL" id="EFU29403.1"/>
    </source>
</evidence>
<feature type="region of interest" description="Disordered" evidence="1">
    <location>
        <begin position="306"/>
        <end position="365"/>
    </location>
</feature>
<evidence type="ECO:0000313" key="4">
    <source>
        <dbReference type="Proteomes" id="UP000003112"/>
    </source>
</evidence>
<dbReference type="STRING" id="873513.HMPREF6485_2729"/>
<evidence type="ECO:0000256" key="1">
    <source>
        <dbReference type="SAM" id="MobiDB-lite"/>
    </source>
</evidence>
<feature type="compositionally biased region" description="Basic and acidic residues" evidence="1">
    <location>
        <begin position="48"/>
        <end position="61"/>
    </location>
</feature>
<feature type="signal peptide" evidence="2">
    <location>
        <begin position="1"/>
        <end position="28"/>
    </location>
</feature>
<name>E6KAU3_9BACT</name>
<organism evidence="3 4">
    <name type="scientific">Segatella buccae ATCC 33574</name>
    <dbReference type="NCBI Taxonomy" id="873513"/>
    <lineage>
        <taxon>Bacteria</taxon>
        <taxon>Pseudomonadati</taxon>
        <taxon>Bacteroidota</taxon>
        <taxon>Bacteroidia</taxon>
        <taxon>Bacteroidales</taxon>
        <taxon>Prevotellaceae</taxon>
        <taxon>Segatella</taxon>
    </lineage>
</organism>
<dbReference type="AlphaFoldDB" id="E6KAU3"/>
<feature type="compositionally biased region" description="Basic and acidic residues" evidence="1">
    <location>
        <begin position="306"/>
        <end position="335"/>
    </location>
</feature>
<dbReference type="eggNOG" id="COG4206">
    <property type="taxonomic scope" value="Bacteria"/>
</dbReference>
<protein>
    <recommendedName>
        <fullName evidence="5">Porin</fullName>
    </recommendedName>
</protein>